<proteinExistence type="predicted"/>
<evidence type="ECO:0000313" key="1">
    <source>
        <dbReference type="EMBL" id="UYA98836.1"/>
    </source>
</evidence>
<keyword evidence="2" id="KW-1185">Reference proteome</keyword>
<protein>
    <submittedName>
        <fullName evidence="1">Uncharacterized protein</fullName>
    </submittedName>
</protein>
<dbReference type="EMBL" id="ON932081">
    <property type="protein sequence ID" value="UYA98836.1"/>
    <property type="molecule type" value="Genomic_DNA"/>
</dbReference>
<reference evidence="1" key="1">
    <citation type="submission" date="2022-07" db="EMBL/GenBank/DDBJ databases">
        <title>Comparative analysis of new lytic phages for the biological control of phytopathogenic Xanthomonas spp.</title>
        <authorList>
            <person name="Domingo-Calap M.L."/>
            <person name="Bernabeu-Gimeno M."/>
            <person name="Aure C.M."/>
            <person name="Marco-Noales E."/>
            <person name="Domingo-Calap P."/>
        </authorList>
    </citation>
    <scope>NUCLEOTIDE SEQUENCE</scope>
</reference>
<name>A0A9X9JN11_9CAUD</name>
<dbReference type="Proteomes" id="UP001164550">
    <property type="component" value="Segment"/>
</dbReference>
<sequence length="78" mass="8958">MSLRYFTKATLMIDGKAQAAFILGDFPTYEDQARYHQGTRIQLDTRDLMDKCEVMFGKHETMAINLDKVANDKRGNVL</sequence>
<organism evidence="1 2">
    <name type="scientific">Xanthomonas phage vB_Xar_IVIA-DoCa7</name>
    <dbReference type="NCBI Taxonomy" id="2975534"/>
    <lineage>
        <taxon>Viruses</taxon>
        <taxon>Duplodnaviria</taxon>
        <taxon>Heunggongvirae</taxon>
        <taxon>Uroviricota</taxon>
        <taxon>Caudoviricetes</taxon>
        <taxon>Autographivirales</taxon>
        <taxon>Autonotataviridae</taxon>
        <taxon>Paternavirus</taxon>
        <taxon>Paternavirus doca7</taxon>
    </lineage>
</organism>
<evidence type="ECO:0000313" key="2">
    <source>
        <dbReference type="Proteomes" id="UP001164550"/>
    </source>
</evidence>
<accession>A0A9X9JN11</accession>
<gene>
    <name evidence="1" type="ORF">IVIADoCa7_10</name>
</gene>